<dbReference type="Proteomes" id="UP000019460">
    <property type="component" value="Unassembled WGS sequence"/>
</dbReference>
<dbReference type="PANTHER" id="PTHR39431">
    <property type="entry name" value="FRPA/C-RELATED PROTEIN"/>
    <property type="match status" value="1"/>
</dbReference>
<name>W9VIM9_9GAMM</name>
<keyword evidence="3" id="KW-1185">Reference proteome</keyword>
<proteinExistence type="predicted"/>
<feature type="region of interest" description="Disordered" evidence="1">
    <location>
        <begin position="49"/>
        <end position="72"/>
    </location>
</feature>
<dbReference type="RefSeq" id="WP_052347701.1">
    <property type="nucleotide sequence ID" value="NZ_AONC01000004.1"/>
</dbReference>
<comment type="caution">
    <text evidence="2">The sequence shown here is derived from an EMBL/GenBank/DDBJ whole genome shotgun (WGS) entry which is preliminary data.</text>
</comment>
<feature type="compositionally biased region" description="Polar residues" evidence="1">
    <location>
        <begin position="59"/>
        <end position="72"/>
    </location>
</feature>
<dbReference type="STRING" id="1249627.D779_2467"/>
<dbReference type="eggNOG" id="COG0739">
    <property type="taxonomic scope" value="Bacteria"/>
</dbReference>
<dbReference type="OrthoDB" id="1676884at2"/>
<evidence type="ECO:0000313" key="3">
    <source>
        <dbReference type="Proteomes" id="UP000019460"/>
    </source>
</evidence>
<evidence type="ECO:0000313" key="2">
    <source>
        <dbReference type="EMBL" id="EXJ16856.1"/>
    </source>
</evidence>
<protein>
    <submittedName>
        <fullName evidence="2">Uncharacterized protein</fullName>
    </submittedName>
</protein>
<reference evidence="2 3" key="1">
    <citation type="submission" date="2012-11" db="EMBL/GenBank/DDBJ databases">
        <title>Genome assembly of Thiorhodococcus sp. AK35.</title>
        <authorList>
            <person name="Nupur N."/>
            <person name="Khatri I."/>
            <person name="Subramanian S."/>
            <person name="Pinnaka A."/>
        </authorList>
    </citation>
    <scope>NUCLEOTIDE SEQUENCE [LARGE SCALE GENOMIC DNA]</scope>
    <source>
        <strain evidence="2 3">AK35</strain>
    </source>
</reference>
<evidence type="ECO:0000256" key="1">
    <source>
        <dbReference type="SAM" id="MobiDB-lite"/>
    </source>
</evidence>
<dbReference type="AlphaFoldDB" id="W9VIM9"/>
<sequence length="300" mass="32266">MSTSTSSGASSTQHDLRASIATRLEQDPDYQILRKVFALEERIQGFRHGNASHQVDAPQDSQGSTLSVERSSAQDLSNETFSIKEGGLSWWREFTSVDRLEISASAGSNGWSISTESFQRASVRLDMSIGVPGVRVGDPLVLDLSGQGIMTTGVDSGIRFDLDGDGTQDQTSFATGGSWFLALDRDANGRIDNGHELFGDQNGAAHGFAELARYDDNGDGVIDASDEIFSKLKLTQVDENGEQVVKTLAEADVTALDLEYQNTRKALNLYDSVAQVGRFHRSDGTTGETADVLLGYSGVA</sequence>
<accession>W9VIM9</accession>
<dbReference type="EMBL" id="AONC01000004">
    <property type="protein sequence ID" value="EXJ16856.1"/>
    <property type="molecule type" value="Genomic_DNA"/>
</dbReference>
<organism evidence="2 3">
    <name type="scientific">Imhoffiella purpurea</name>
    <dbReference type="NCBI Taxonomy" id="1249627"/>
    <lineage>
        <taxon>Bacteria</taxon>
        <taxon>Pseudomonadati</taxon>
        <taxon>Pseudomonadota</taxon>
        <taxon>Gammaproteobacteria</taxon>
        <taxon>Chromatiales</taxon>
        <taxon>Chromatiaceae</taxon>
        <taxon>Imhoffiella</taxon>
    </lineage>
</organism>
<gene>
    <name evidence="2" type="ORF">D779_2467</name>
</gene>
<dbReference type="PANTHER" id="PTHR39431:SF1">
    <property type="entry name" value="FRPA_C-RELATED PROTEIN"/>
    <property type="match status" value="1"/>
</dbReference>